<dbReference type="Pfam" id="PF02076">
    <property type="entry name" value="STE3"/>
    <property type="match status" value="1"/>
</dbReference>
<feature type="transmembrane region" description="Helical" evidence="1">
    <location>
        <begin position="58"/>
        <end position="79"/>
    </location>
</feature>
<dbReference type="GO" id="GO:0016020">
    <property type="term" value="C:membrane"/>
    <property type="evidence" value="ECO:0007669"/>
    <property type="project" value="InterPro"/>
</dbReference>
<keyword evidence="1" id="KW-1133">Transmembrane helix</keyword>
<keyword evidence="1" id="KW-0812">Transmembrane</keyword>
<dbReference type="Proteomes" id="UP000620124">
    <property type="component" value="Unassembled WGS sequence"/>
</dbReference>
<dbReference type="AlphaFoldDB" id="A0A8H7CRD9"/>
<keyword evidence="1" id="KW-0472">Membrane</keyword>
<evidence type="ECO:0000313" key="2">
    <source>
        <dbReference type="EMBL" id="KAF7344713.1"/>
    </source>
</evidence>
<reference evidence="2" key="1">
    <citation type="submission" date="2020-05" db="EMBL/GenBank/DDBJ databases">
        <title>Mycena genomes resolve the evolution of fungal bioluminescence.</title>
        <authorList>
            <person name="Tsai I.J."/>
        </authorList>
    </citation>
    <scope>NUCLEOTIDE SEQUENCE</scope>
    <source>
        <strain evidence="2">CCC161011</strain>
    </source>
</reference>
<comment type="caution">
    <text evidence="2">The sequence shown here is derived from an EMBL/GenBank/DDBJ whole genome shotgun (WGS) entry which is preliminary data.</text>
</comment>
<feature type="transmembrane region" description="Helical" evidence="1">
    <location>
        <begin position="91"/>
        <end position="108"/>
    </location>
</feature>
<keyword evidence="2" id="KW-0675">Receptor</keyword>
<dbReference type="InterPro" id="IPR001499">
    <property type="entry name" value="GPCR_STE3"/>
</dbReference>
<keyword evidence="3" id="KW-1185">Reference proteome</keyword>
<organism evidence="2 3">
    <name type="scientific">Mycena venus</name>
    <dbReference type="NCBI Taxonomy" id="2733690"/>
    <lineage>
        <taxon>Eukaryota</taxon>
        <taxon>Fungi</taxon>
        <taxon>Dikarya</taxon>
        <taxon>Basidiomycota</taxon>
        <taxon>Agaricomycotina</taxon>
        <taxon>Agaricomycetes</taxon>
        <taxon>Agaricomycetidae</taxon>
        <taxon>Agaricales</taxon>
        <taxon>Marasmiineae</taxon>
        <taxon>Mycenaceae</taxon>
        <taxon>Mycena</taxon>
    </lineage>
</organism>
<evidence type="ECO:0000256" key="1">
    <source>
        <dbReference type="SAM" id="Phobius"/>
    </source>
</evidence>
<name>A0A8H7CRD9_9AGAR</name>
<sequence length="116" mass="12676">MAAGPGSRSSSPAPPAPPPSACAATFASCPLRRSSSSATPISAYRFYLTITNDQIRSWISWANTHFVFGTINVFPAIIWRACQPTVMPIELSRWAVVFFTFFGFAAEARKNYHLAS</sequence>
<protein>
    <submittedName>
        <fullName evidence="2">Mating type pheromone receptor 3</fullName>
    </submittedName>
</protein>
<proteinExistence type="predicted"/>
<gene>
    <name evidence="2" type="ORF">MVEN_01632000</name>
</gene>
<accession>A0A8H7CRD9</accession>
<dbReference type="GO" id="GO:0004932">
    <property type="term" value="F:mating-type factor pheromone receptor activity"/>
    <property type="evidence" value="ECO:0007669"/>
    <property type="project" value="InterPro"/>
</dbReference>
<dbReference type="EMBL" id="JACAZI010000014">
    <property type="protein sequence ID" value="KAF7344713.1"/>
    <property type="molecule type" value="Genomic_DNA"/>
</dbReference>
<evidence type="ECO:0000313" key="3">
    <source>
        <dbReference type="Proteomes" id="UP000620124"/>
    </source>
</evidence>
<dbReference type="OrthoDB" id="2874149at2759"/>